<organism evidence="2">
    <name type="scientific">Geobacter sp. (strain M21)</name>
    <dbReference type="NCBI Taxonomy" id="443144"/>
    <lineage>
        <taxon>Bacteria</taxon>
        <taxon>Pseudomonadati</taxon>
        <taxon>Thermodesulfobacteriota</taxon>
        <taxon>Desulfuromonadia</taxon>
        <taxon>Geobacterales</taxon>
        <taxon>Geobacteraceae</taxon>
        <taxon>Geobacter</taxon>
    </lineage>
</organism>
<protein>
    <submittedName>
        <fullName evidence="2">Uncharacterized protein</fullName>
    </submittedName>
</protein>
<dbReference type="HOGENOM" id="CLU_1136778_0_0_7"/>
<evidence type="ECO:0000313" key="2">
    <source>
        <dbReference type="EMBL" id="ACT18260.1"/>
    </source>
</evidence>
<dbReference type="KEGG" id="gem:GM21_2210"/>
<evidence type="ECO:0000256" key="1">
    <source>
        <dbReference type="SAM" id="Phobius"/>
    </source>
</evidence>
<name>C6DYH6_GEOSM</name>
<dbReference type="OrthoDB" id="7064568at2"/>
<keyword evidence="1" id="KW-0812">Transmembrane</keyword>
<reference evidence="2" key="1">
    <citation type="submission" date="2009-07" db="EMBL/GenBank/DDBJ databases">
        <title>Complete sequence of Geobacter sp. M21.</title>
        <authorList>
            <consortium name="US DOE Joint Genome Institute"/>
            <person name="Lucas S."/>
            <person name="Copeland A."/>
            <person name="Lapidus A."/>
            <person name="Glavina del Rio T."/>
            <person name="Dalin E."/>
            <person name="Tice H."/>
            <person name="Bruce D."/>
            <person name="Goodwin L."/>
            <person name="Pitluck S."/>
            <person name="Saunders E."/>
            <person name="Brettin T."/>
            <person name="Detter J.C."/>
            <person name="Han C."/>
            <person name="Larimer F."/>
            <person name="Land M."/>
            <person name="Hauser L."/>
            <person name="Kyrpides N."/>
            <person name="Ovchinnikova G."/>
            <person name="Lovley D."/>
        </authorList>
    </citation>
    <scope>NUCLEOTIDE SEQUENCE [LARGE SCALE GENOMIC DNA]</scope>
    <source>
        <strain evidence="2">M21</strain>
    </source>
</reference>
<keyword evidence="1" id="KW-0472">Membrane</keyword>
<keyword evidence="1" id="KW-1133">Transmembrane helix</keyword>
<gene>
    <name evidence="2" type="ordered locus">GM21_2210</name>
</gene>
<accession>C6DYH6</accession>
<proteinExistence type="predicted"/>
<dbReference type="AlphaFoldDB" id="C6DYH6"/>
<dbReference type="EMBL" id="CP001661">
    <property type="protein sequence ID" value="ACT18260.1"/>
    <property type="molecule type" value="Genomic_DNA"/>
</dbReference>
<feature type="transmembrane region" description="Helical" evidence="1">
    <location>
        <begin position="6"/>
        <end position="26"/>
    </location>
</feature>
<sequence length="244" mass="28425">MELILADPKLLAAILGPICVAVGYFYRSRKEKGESLKKALYQLLELWHRMSVLVKVDFDAEFEAIHNELCRHAPESRLVTEQMEQVKRYCTPILLENIQNIALSDFSSFEEEFNSAVCMLSKDDPIFAYKIRSVSKTKKFIKSLDDYLTKALAPLHESDNIPLANRLTDELTHKAKEDAVRDLERDIKSLSWRISVMSYIRVKLIIYKRHRMLVQLHKPELDQFVKDVLVPLMAEFNKPQEQSR</sequence>